<dbReference type="AlphaFoldDB" id="A0A931BLX1"/>
<dbReference type="EMBL" id="JADQDP010000002">
    <property type="protein sequence ID" value="MBF9141865.1"/>
    <property type="molecule type" value="Genomic_DNA"/>
</dbReference>
<dbReference type="Pfam" id="PF12680">
    <property type="entry name" value="SnoaL_2"/>
    <property type="match status" value="1"/>
</dbReference>
<protein>
    <submittedName>
        <fullName evidence="2">Nuclear transport factor 2 family protein</fullName>
    </submittedName>
</protein>
<dbReference type="InterPro" id="IPR032710">
    <property type="entry name" value="NTF2-like_dom_sf"/>
</dbReference>
<dbReference type="RefSeq" id="WP_196286203.1">
    <property type="nucleotide sequence ID" value="NZ_JADQDP010000002.1"/>
</dbReference>
<dbReference type="InterPro" id="IPR037401">
    <property type="entry name" value="SnoaL-like"/>
</dbReference>
<proteinExistence type="predicted"/>
<dbReference type="Gene3D" id="3.10.450.50">
    <property type="match status" value="1"/>
</dbReference>
<feature type="domain" description="SnoaL-like" evidence="1">
    <location>
        <begin position="10"/>
        <end position="122"/>
    </location>
</feature>
<name>A0A931BLX1_9BACT</name>
<comment type="caution">
    <text evidence="2">The sequence shown here is derived from an EMBL/GenBank/DDBJ whole genome shotgun (WGS) entry which is preliminary data.</text>
</comment>
<organism evidence="2 3">
    <name type="scientific">Hymenobacter properus</name>
    <dbReference type="NCBI Taxonomy" id="2791026"/>
    <lineage>
        <taxon>Bacteria</taxon>
        <taxon>Pseudomonadati</taxon>
        <taxon>Bacteroidota</taxon>
        <taxon>Cytophagia</taxon>
        <taxon>Cytophagales</taxon>
        <taxon>Hymenobacteraceae</taxon>
        <taxon>Hymenobacter</taxon>
    </lineage>
</organism>
<gene>
    <name evidence="2" type="ORF">I2I01_09490</name>
</gene>
<dbReference type="Proteomes" id="UP000645610">
    <property type="component" value="Unassembled WGS sequence"/>
</dbReference>
<reference evidence="2 3" key="1">
    <citation type="submission" date="2020-11" db="EMBL/GenBank/DDBJ databases">
        <authorList>
            <person name="Kim M.K."/>
        </authorList>
    </citation>
    <scope>NUCLEOTIDE SEQUENCE [LARGE SCALE GENOMIC DNA]</scope>
    <source>
        <strain evidence="2 3">BT439</strain>
    </source>
</reference>
<evidence type="ECO:0000259" key="1">
    <source>
        <dbReference type="Pfam" id="PF12680"/>
    </source>
</evidence>
<accession>A0A931BLX1</accession>
<evidence type="ECO:0000313" key="3">
    <source>
        <dbReference type="Proteomes" id="UP000645610"/>
    </source>
</evidence>
<dbReference type="SUPFAM" id="SSF54427">
    <property type="entry name" value="NTF2-like"/>
    <property type="match status" value="1"/>
</dbReference>
<keyword evidence="3" id="KW-1185">Reference proteome</keyword>
<evidence type="ECO:0000313" key="2">
    <source>
        <dbReference type="EMBL" id="MBF9141865.1"/>
    </source>
</evidence>
<sequence length="127" mass="14018">MEAAASKQLVEAYIEAYNRFDVAGMLAPLHEDVVFRNISNGEVNLTTTGKAAFRQQAERATHYFSKREQRATDWQVNGPRVEVAIDYSAVAAIEFPSGLKPGDALQLQGQSVFEIENGQIISIEDIS</sequence>